<reference evidence="1 2" key="1">
    <citation type="submission" date="2013-07" db="EMBL/GenBank/DDBJ databases">
        <authorList>
            <person name="Genoscope - CEA"/>
        </authorList>
    </citation>
    <scope>NUCLEOTIDE SEQUENCE [LARGE SCALE GENOMIC DNA]</scope>
    <source>
        <strain evidence="2">FRM16 / DSM 17909</strain>
    </source>
</reference>
<dbReference type="AlphaFoldDB" id="A0A068QSG2"/>
<dbReference type="STRING" id="351671.XDD1_1027"/>
<dbReference type="EMBL" id="FO704550">
    <property type="protein sequence ID" value="CDG16730.1"/>
    <property type="molecule type" value="Genomic_DNA"/>
</dbReference>
<accession>A0A068QSG2</accession>
<protein>
    <submittedName>
        <fullName evidence="1">Uncharacterized protein</fullName>
    </submittedName>
</protein>
<sequence length="38" mass="4492">MLNGLLILIVIYVTTLDWLPFLPHKDQPVIFLIKVIWD</sequence>
<proteinExistence type="predicted"/>
<evidence type="ECO:0000313" key="2">
    <source>
        <dbReference type="Proteomes" id="UP000032721"/>
    </source>
</evidence>
<organism evidence="1 2">
    <name type="scientific">Xenorhabdus doucetiae</name>
    <dbReference type="NCBI Taxonomy" id="351671"/>
    <lineage>
        <taxon>Bacteria</taxon>
        <taxon>Pseudomonadati</taxon>
        <taxon>Pseudomonadota</taxon>
        <taxon>Gammaproteobacteria</taxon>
        <taxon>Enterobacterales</taxon>
        <taxon>Morganellaceae</taxon>
        <taxon>Xenorhabdus</taxon>
    </lineage>
</organism>
<dbReference type="Proteomes" id="UP000032721">
    <property type="component" value="Chromosome"/>
</dbReference>
<gene>
    <name evidence="1" type="ORF">XDD1_1027</name>
</gene>
<name>A0A068QSG2_9GAMM</name>
<evidence type="ECO:0000313" key="1">
    <source>
        <dbReference type="EMBL" id="CDG16730.1"/>
    </source>
</evidence>
<dbReference type="KEGG" id="xdo:XDD1_1027"/>
<dbReference type="HOGENOM" id="CLU_3335039_0_0_6"/>